<reference evidence="1 2" key="1">
    <citation type="journal article" date="2019" name="Nat. Ecol. Evol.">
        <title>Megaphylogeny resolves global patterns of mushroom evolution.</title>
        <authorList>
            <person name="Varga T."/>
            <person name="Krizsan K."/>
            <person name="Foldi C."/>
            <person name="Dima B."/>
            <person name="Sanchez-Garcia M."/>
            <person name="Sanchez-Ramirez S."/>
            <person name="Szollosi G.J."/>
            <person name="Szarkandi J.G."/>
            <person name="Papp V."/>
            <person name="Albert L."/>
            <person name="Andreopoulos W."/>
            <person name="Angelini C."/>
            <person name="Antonin V."/>
            <person name="Barry K.W."/>
            <person name="Bougher N.L."/>
            <person name="Buchanan P."/>
            <person name="Buyck B."/>
            <person name="Bense V."/>
            <person name="Catcheside P."/>
            <person name="Chovatia M."/>
            <person name="Cooper J."/>
            <person name="Damon W."/>
            <person name="Desjardin D."/>
            <person name="Finy P."/>
            <person name="Geml J."/>
            <person name="Haridas S."/>
            <person name="Hughes K."/>
            <person name="Justo A."/>
            <person name="Karasinski D."/>
            <person name="Kautmanova I."/>
            <person name="Kiss B."/>
            <person name="Kocsube S."/>
            <person name="Kotiranta H."/>
            <person name="LaButti K.M."/>
            <person name="Lechner B.E."/>
            <person name="Liimatainen K."/>
            <person name="Lipzen A."/>
            <person name="Lukacs Z."/>
            <person name="Mihaltcheva S."/>
            <person name="Morgado L.N."/>
            <person name="Niskanen T."/>
            <person name="Noordeloos M.E."/>
            <person name="Ohm R.A."/>
            <person name="Ortiz-Santana B."/>
            <person name="Ovrebo C."/>
            <person name="Racz N."/>
            <person name="Riley R."/>
            <person name="Savchenko A."/>
            <person name="Shiryaev A."/>
            <person name="Soop K."/>
            <person name="Spirin V."/>
            <person name="Szebenyi C."/>
            <person name="Tomsovsky M."/>
            <person name="Tulloss R.E."/>
            <person name="Uehling J."/>
            <person name="Grigoriev I.V."/>
            <person name="Vagvolgyi C."/>
            <person name="Papp T."/>
            <person name="Martin F.M."/>
            <person name="Miettinen O."/>
            <person name="Hibbett D.S."/>
            <person name="Nagy L.G."/>
        </authorList>
    </citation>
    <scope>NUCLEOTIDE SEQUENCE [LARGE SCALE GENOMIC DNA]</scope>
    <source>
        <strain evidence="1 2">CBS 962.96</strain>
    </source>
</reference>
<protein>
    <submittedName>
        <fullName evidence="1">Uncharacterized protein</fullName>
    </submittedName>
</protein>
<sequence>WVDTSRCSMDDGNHDHKSQDINSMYEYYQNAEVCYVYLYDFEISSSSGSDLHIMSSSWFERGRTLQKLLTPSSSSVKTFDAGWNY</sequence>
<evidence type="ECO:0000313" key="1">
    <source>
        <dbReference type="EMBL" id="THU90553.1"/>
    </source>
</evidence>
<dbReference type="PANTHER" id="PTHR10622">
    <property type="entry name" value="HET DOMAIN-CONTAINING PROTEIN"/>
    <property type="match status" value="1"/>
</dbReference>
<accession>A0A4S8LNK0</accession>
<feature type="non-terminal residue" evidence="1">
    <location>
        <position position="1"/>
    </location>
</feature>
<evidence type="ECO:0000313" key="2">
    <source>
        <dbReference type="Proteomes" id="UP000297245"/>
    </source>
</evidence>
<dbReference type="EMBL" id="ML179331">
    <property type="protein sequence ID" value="THU90553.1"/>
    <property type="molecule type" value="Genomic_DNA"/>
</dbReference>
<name>A0A4S8LNK0_DENBC</name>
<proteinExistence type="predicted"/>
<gene>
    <name evidence="1" type="ORF">K435DRAFT_675904</name>
</gene>
<dbReference type="Proteomes" id="UP000297245">
    <property type="component" value="Unassembled WGS sequence"/>
</dbReference>
<dbReference type="PANTHER" id="PTHR10622:SF10">
    <property type="entry name" value="HET DOMAIN-CONTAINING PROTEIN"/>
    <property type="match status" value="1"/>
</dbReference>
<organism evidence="1 2">
    <name type="scientific">Dendrothele bispora (strain CBS 962.96)</name>
    <dbReference type="NCBI Taxonomy" id="1314807"/>
    <lineage>
        <taxon>Eukaryota</taxon>
        <taxon>Fungi</taxon>
        <taxon>Dikarya</taxon>
        <taxon>Basidiomycota</taxon>
        <taxon>Agaricomycotina</taxon>
        <taxon>Agaricomycetes</taxon>
        <taxon>Agaricomycetidae</taxon>
        <taxon>Agaricales</taxon>
        <taxon>Agaricales incertae sedis</taxon>
        <taxon>Dendrothele</taxon>
    </lineage>
</organism>
<keyword evidence="2" id="KW-1185">Reference proteome</keyword>
<dbReference type="AlphaFoldDB" id="A0A4S8LNK0"/>